<dbReference type="PANTHER" id="PTHR10434:SF11">
    <property type="entry name" value="1-ACYL-SN-GLYCEROL-3-PHOSPHATE ACYLTRANSFERASE"/>
    <property type="match status" value="1"/>
</dbReference>
<evidence type="ECO:0000313" key="7">
    <source>
        <dbReference type="Proteomes" id="UP001320170"/>
    </source>
</evidence>
<evidence type="ECO:0000256" key="1">
    <source>
        <dbReference type="ARBA" id="ARBA00005189"/>
    </source>
</evidence>
<dbReference type="Proteomes" id="UP001320170">
    <property type="component" value="Unassembled WGS sequence"/>
</dbReference>
<keyword evidence="4" id="KW-0472">Membrane</keyword>
<evidence type="ECO:0000256" key="3">
    <source>
        <dbReference type="ARBA" id="ARBA00023315"/>
    </source>
</evidence>
<feature type="domain" description="Phospholipid/glycerol acyltransferase" evidence="5">
    <location>
        <begin position="87"/>
        <end position="209"/>
    </location>
</feature>
<keyword evidence="4" id="KW-1133">Transmembrane helix</keyword>
<keyword evidence="2" id="KW-0808">Transferase</keyword>
<name>A0ABS8X184_9GAMM</name>
<comment type="caution">
    <text evidence="6">The sequence shown here is derived from an EMBL/GenBank/DDBJ whole genome shotgun (WGS) entry which is preliminary data.</text>
</comment>
<protein>
    <submittedName>
        <fullName evidence="6">1-acyl-sn-glycerol-3-phosphate acyltransferase</fullName>
    </submittedName>
</protein>
<gene>
    <name evidence="6" type="ORF">LXO92_04965</name>
</gene>
<evidence type="ECO:0000256" key="2">
    <source>
        <dbReference type="ARBA" id="ARBA00022679"/>
    </source>
</evidence>
<organism evidence="6 7">
    <name type="scientific">Legionella resiliens</name>
    <dbReference type="NCBI Taxonomy" id="2905958"/>
    <lineage>
        <taxon>Bacteria</taxon>
        <taxon>Pseudomonadati</taxon>
        <taxon>Pseudomonadota</taxon>
        <taxon>Gammaproteobacteria</taxon>
        <taxon>Legionellales</taxon>
        <taxon>Legionellaceae</taxon>
        <taxon>Legionella</taxon>
    </lineage>
</organism>
<keyword evidence="4" id="KW-0812">Transmembrane</keyword>
<dbReference type="PANTHER" id="PTHR10434">
    <property type="entry name" value="1-ACYL-SN-GLYCEROL-3-PHOSPHATE ACYLTRANSFERASE"/>
    <property type="match status" value="1"/>
</dbReference>
<dbReference type="CDD" id="cd07989">
    <property type="entry name" value="LPLAT_AGPAT-like"/>
    <property type="match status" value="1"/>
</dbReference>
<dbReference type="InterPro" id="IPR002123">
    <property type="entry name" value="Plipid/glycerol_acylTrfase"/>
</dbReference>
<feature type="transmembrane region" description="Helical" evidence="4">
    <location>
        <begin position="20"/>
        <end position="42"/>
    </location>
</feature>
<evidence type="ECO:0000313" key="6">
    <source>
        <dbReference type="EMBL" id="MCE3531727.1"/>
    </source>
</evidence>
<proteinExistence type="predicted"/>
<dbReference type="EMBL" id="JAJTND010000003">
    <property type="protein sequence ID" value="MCE3531727.1"/>
    <property type="molecule type" value="Genomic_DNA"/>
</dbReference>
<dbReference type="RefSeq" id="WP_182351617.1">
    <property type="nucleotide sequence ID" value="NZ_JAJSPM010000004.1"/>
</dbReference>
<reference evidence="6 7" key="1">
    <citation type="journal article" date="2024" name="Pathogens">
        <title>Characterization of a Novel Species of Legionella Isolated from a Healthcare Facility: Legionella resiliens sp. nov.</title>
        <authorList>
            <person name="Cristino S."/>
            <person name="Pascale M.R."/>
            <person name="Marino F."/>
            <person name="Derelitto C."/>
            <person name="Salaris S."/>
            <person name="Orsini M."/>
            <person name="Squarzoni S."/>
            <person name="Grottola A."/>
            <person name="Girolamini L."/>
        </authorList>
    </citation>
    <scope>NUCLEOTIDE SEQUENCE [LARGE SCALE GENOMIC DNA]</scope>
    <source>
        <strain evidence="6 7">8cVS16</strain>
    </source>
</reference>
<dbReference type="Pfam" id="PF01553">
    <property type="entry name" value="Acyltransferase"/>
    <property type="match status" value="1"/>
</dbReference>
<evidence type="ECO:0000256" key="4">
    <source>
        <dbReference type="SAM" id="Phobius"/>
    </source>
</evidence>
<sequence length="336" mass="37579">MYGKIDPHLDPLNNDDSVSSANTILLLLAGLAVMTLMIARFAESNNRLNYESRFARIIAGLLLFMTRMMHTKSGDLEITNAENENKLIAVGPHRTGWEAVVIASKIKGTPPRFLATTAYNAMPGVSSFLKMFKAIPVDAHSTKSDNGRSANAGALEQASKALDEHGCVALFPQGNFARLGQEPPRVYAGAAKLALMNKIPIHVVRLDGFWSLQNPIIPVFVRNSAYYRAFFSAFHMNNVHATLCCVIDFHLQPENEELSEEKKIEEICAQLYAYYRHTKELTPEQISTIKTEISNKTHLLIWNNKVKQDELGKQLLNLKKDEAKLEEPTLDAMRLI</sequence>
<dbReference type="GO" id="GO:0016746">
    <property type="term" value="F:acyltransferase activity"/>
    <property type="evidence" value="ECO:0007669"/>
    <property type="project" value="UniProtKB-KW"/>
</dbReference>
<dbReference type="SMART" id="SM00563">
    <property type="entry name" value="PlsC"/>
    <property type="match status" value="1"/>
</dbReference>
<feature type="transmembrane region" description="Helical" evidence="4">
    <location>
        <begin position="54"/>
        <end position="70"/>
    </location>
</feature>
<comment type="pathway">
    <text evidence="1">Lipid metabolism.</text>
</comment>
<evidence type="ECO:0000259" key="5">
    <source>
        <dbReference type="SMART" id="SM00563"/>
    </source>
</evidence>
<dbReference type="SUPFAM" id="SSF69593">
    <property type="entry name" value="Glycerol-3-phosphate (1)-acyltransferase"/>
    <property type="match status" value="1"/>
</dbReference>
<keyword evidence="7" id="KW-1185">Reference proteome</keyword>
<accession>A0ABS8X184</accession>
<keyword evidence="3 6" id="KW-0012">Acyltransferase</keyword>